<dbReference type="InterPro" id="IPR011042">
    <property type="entry name" value="6-blade_b-propeller_TolB-like"/>
</dbReference>
<dbReference type="Gene3D" id="2.120.10.30">
    <property type="entry name" value="TolB, C-terminal domain"/>
    <property type="match status" value="4"/>
</dbReference>
<dbReference type="SUPFAM" id="SSF101898">
    <property type="entry name" value="NHL repeat"/>
    <property type="match status" value="1"/>
</dbReference>
<accession>A0A3B1DHU4</accession>
<name>A0A3B1DHU4_9ZZZZ</name>
<gene>
    <name evidence="2" type="ORF">MNBD_NITROSPIRAE01-443</name>
</gene>
<dbReference type="EMBL" id="UOGF01000073">
    <property type="protein sequence ID" value="VAX31275.1"/>
    <property type="molecule type" value="Genomic_DNA"/>
</dbReference>
<dbReference type="PANTHER" id="PTHR24104">
    <property type="entry name" value="E3 UBIQUITIN-PROTEIN LIGASE NHLRC1-RELATED"/>
    <property type="match status" value="1"/>
</dbReference>
<dbReference type="PANTHER" id="PTHR24104:SF25">
    <property type="entry name" value="PROTEIN LIN-41"/>
    <property type="match status" value="1"/>
</dbReference>
<organism evidence="2">
    <name type="scientific">hydrothermal vent metagenome</name>
    <dbReference type="NCBI Taxonomy" id="652676"/>
    <lineage>
        <taxon>unclassified sequences</taxon>
        <taxon>metagenomes</taxon>
        <taxon>ecological metagenomes</taxon>
    </lineage>
</organism>
<evidence type="ECO:0000256" key="1">
    <source>
        <dbReference type="ARBA" id="ARBA00022737"/>
    </source>
</evidence>
<sequence>MMPFEKTVKMKQKPRLFFMLLFIVFTFFGCMSKSKAETSPRFLMSWGEKESDWGRLKEPFDAAVGPKGFLYVTDARLQKVFKFDGDGRVITEWGDAKRFEKPTGITVSADGFVYVSDYDNDHILKFTSEGKFLKQWGRSGIGEGEFDSPSGLAVDDSGNIYVTDLYNHRVQKFSSDGRFLLSWGQEGKVNNVRSALNFLFGEGKENLFYYPAKIAVSTKGEVFVSDSYNNRVQVFDQNGQFLHKWGGMGFWGGRFRVASDIAFGPKGQVYVADFYNNRVQVFDPAGKYIKQWGEKGSAEGQFDGPTGLAVDQKGDIYVVDWANHRIQKFSGAYK</sequence>
<evidence type="ECO:0008006" key="3">
    <source>
        <dbReference type="Google" id="ProtNLM"/>
    </source>
</evidence>
<protein>
    <recommendedName>
        <fullName evidence="3">NHL repeat domain protein</fullName>
    </recommendedName>
</protein>
<dbReference type="InterPro" id="IPR050952">
    <property type="entry name" value="TRIM-NHL_E3_ligases"/>
</dbReference>
<dbReference type="PROSITE" id="PS51125">
    <property type="entry name" value="NHL"/>
    <property type="match status" value="5"/>
</dbReference>
<dbReference type="PROSITE" id="PS51257">
    <property type="entry name" value="PROKAR_LIPOPROTEIN"/>
    <property type="match status" value="1"/>
</dbReference>
<reference evidence="2" key="1">
    <citation type="submission" date="2018-06" db="EMBL/GenBank/DDBJ databases">
        <authorList>
            <person name="Zhirakovskaya E."/>
        </authorList>
    </citation>
    <scope>NUCLEOTIDE SEQUENCE</scope>
</reference>
<dbReference type="Pfam" id="PF01436">
    <property type="entry name" value="NHL"/>
    <property type="match status" value="5"/>
</dbReference>
<proteinExistence type="predicted"/>
<dbReference type="GO" id="GO:0008270">
    <property type="term" value="F:zinc ion binding"/>
    <property type="evidence" value="ECO:0007669"/>
    <property type="project" value="UniProtKB-KW"/>
</dbReference>
<keyword evidence="1" id="KW-0677">Repeat</keyword>
<evidence type="ECO:0000313" key="2">
    <source>
        <dbReference type="EMBL" id="VAX31275.1"/>
    </source>
</evidence>
<dbReference type="AlphaFoldDB" id="A0A3B1DHU4"/>
<dbReference type="InterPro" id="IPR001258">
    <property type="entry name" value="NHL_repeat"/>
</dbReference>